<reference evidence="6" key="2">
    <citation type="journal article" date="2021" name="PeerJ">
        <title>Extensive microbial diversity within the chicken gut microbiome revealed by metagenomics and culture.</title>
        <authorList>
            <person name="Gilroy R."/>
            <person name="Ravi A."/>
            <person name="Getino M."/>
            <person name="Pursley I."/>
            <person name="Horton D.L."/>
            <person name="Alikhan N.F."/>
            <person name="Baker D."/>
            <person name="Gharbi K."/>
            <person name="Hall N."/>
            <person name="Watson M."/>
            <person name="Adriaenssens E.M."/>
            <person name="Foster-Nyarko E."/>
            <person name="Jarju S."/>
            <person name="Secka A."/>
            <person name="Antonio M."/>
            <person name="Oren A."/>
            <person name="Chaudhuri R.R."/>
            <person name="La Ragione R."/>
            <person name="Hildebrand F."/>
            <person name="Pallen M.J."/>
        </authorList>
    </citation>
    <scope>NUCLEOTIDE SEQUENCE</scope>
    <source>
        <strain evidence="6">ChiGjej1B1-24693</strain>
    </source>
</reference>
<dbReference type="PANTHER" id="PTHR43553">
    <property type="entry name" value="HEAVY METAL TRANSPORTER"/>
    <property type="match status" value="1"/>
</dbReference>
<dbReference type="AlphaFoldDB" id="A0A9D1GV98"/>
<dbReference type="GO" id="GO:0042626">
    <property type="term" value="F:ATPase-coupled transmembrane transporter activity"/>
    <property type="evidence" value="ECO:0007669"/>
    <property type="project" value="TreeGrafter"/>
</dbReference>
<reference evidence="6" key="1">
    <citation type="submission" date="2020-10" db="EMBL/GenBank/DDBJ databases">
        <authorList>
            <person name="Gilroy R."/>
        </authorList>
    </citation>
    <scope>NUCLEOTIDE SEQUENCE</scope>
    <source>
        <strain evidence="6">ChiGjej1B1-24693</strain>
    </source>
</reference>
<organism evidence="6 7">
    <name type="scientific">Candidatus Avipropionibacterium avicola</name>
    <dbReference type="NCBI Taxonomy" id="2840701"/>
    <lineage>
        <taxon>Bacteria</taxon>
        <taxon>Bacillati</taxon>
        <taxon>Actinomycetota</taxon>
        <taxon>Actinomycetes</taxon>
        <taxon>Propionibacteriales</taxon>
        <taxon>Propionibacteriaceae</taxon>
        <taxon>Propionibacteriaceae incertae sedis</taxon>
        <taxon>Candidatus Avipropionibacterium</taxon>
    </lineage>
</organism>
<dbReference type="PANTHER" id="PTHR43553:SF24">
    <property type="entry name" value="ENERGY-COUPLING FACTOR TRANSPORTER ATP-BINDING PROTEIN ECFA1"/>
    <property type="match status" value="1"/>
</dbReference>
<gene>
    <name evidence="6" type="ORF">IAA98_00950</name>
</gene>
<dbReference type="GO" id="GO:0016887">
    <property type="term" value="F:ATP hydrolysis activity"/>
    <property type="evidence" value="ECO:0007669"/>
    <property type="project" value="InterPro"/>
</dbReference>
<dbReference type="EMBL" id="DVLP01000029">
    <property type="protein sequence ID" value="HIT74136.1"/>
    <property type="molecule type" value="Genomic_DNA"/>
</dbReference>
<accession>A0A9D1GV98</accession>
<dbReference type="InterPro" id="IPR050095">
    <property type="entry name" value="ECF_ABC_transporter_ATP-bd"/>
</dbReference>
<feature type="domain" description="ABC transporter" evidence="5">
    <location>
        <begin position="262"/>
        <end position="484"/>
    </location>
</feature>
<dbReference type="GO" id="GO:0005524">
    <property type="term" value="F:ATP binding"/>
    <property type="evidence" value="ECO:0007669"/>
    <property type="project" value="UniProtKB-KW"/>
</dbReference>
<dbReference type="InterPro" id="IPR015856">
    <property type="entry name" value="ABC_transpr_CbiO/EcfA_su"/>
</dbReference>
<dbReference type="GO" id="GO:0043190">
    <property type="term" value="C:ATP-binding cassette (ABC) transporter complex"/>
    <property type="evidence" value="ECO:0007669"/>
    <property type="project" value="TreeGrafter"/>
</dbReference>
<keyword evidence="4 6" id="KW-0067">ATP-binding</keyword>
<evidence type="ECO:0000313" key="7">
    <source>
        <dbReference type="Proteomes" id="UP000886842"/>
    </source>
</evidence>
<feature type="domain" description="ABC transporter" evidence="5">
    <location>
        <begin position="5"/>
        <end position="233"/>
    </location>
</feature>
<dbReference type="Gene3D" id="3.40.50.300">
    <property type="entry name" value="P-loop containing nucleotide triphosphate hydrolases"/>
    <property type="match status" value="2"/>
</dbReference>
<name>A0A9D1GV98_9ACTN</name>
<protein>
    <submittedName>
        <fullName evidence="6">ATP-binding cassette domain-containing protein</fullName>
    </submittedName>
</protein>
<keyword evidence="2" id="KW-0813">Transport</keyword>
<evidence type="ECO:0000256" key="4">
    <source>
        <dbReference type="ARBA" id="ARBA00022840"/>
    </source>
</evidence>
<proteinExistence type="inferred from homology"/>
<dbReference type="SUPFAM" id="SSF52540">
    <property type="entry name" value="P-loop containing nucleoside triphosphate hydrolases"/>
    <property type="match status" value="2"/>
</dbReference>
<evidence type="ECO:0000259" key="5">
    <source>
        <dbReference type="PROSITE" id="PS50893"/>
    </source>
</evidence>
<evidence type="ECO:0000256" key="2">
    <source>
        <dbReference type="ARBA" id="ARBA00022448"/>
    </source>
</evidence>
<dbReference type="SMART" id="SM00382">
    <property type="entry name" value="AAA"/>
    <property type="match status" value="2"/>
</dbReference>
<dbReference type="PROSITE" id="PS50893">
    <property type="entry name" value="ABC_TRANSPORTER_2"/>
    <property type="match status" value="2"/>
</dbReference>
<dbReference type="InterPro" id="IPR017871">
    <property type="entry name" value="ABC_transporter-like_CS"/>
</dbReference>
<dbReference type="Pfam" id="PF00005">
    <property type="entry name" value="ABC_tran"/>
    <property type="match status" value="2"/>
</dbReference>
<sequence>MSVAVRLRDFGWRPLRRRRPVLSGLDLTIEQGERVGVVGPSGAGKSSLLHAIAGILGATVPGHLDGSVETSGRVGMVLQDPAAAVVADRIGRDVAFGPENVGLAREQIWARVHESLDRVGLTQGPDHPTSALSGGERQRLALAGALALDPAILLLDEATSMLQSDQAEQVRRAVGECVADRRTTLVVVDHHIGPWLGELDRIVVLAEDGSTIELDDPGRLVADHGERLTAAGIWLPGIPAPPPSRIHDDLVAPDGPGPSLAVRQLGVELTSRRIRGTTTTVAVDRLDLDLASASLTALTGASGVGKSTVLAVLAGLQTPTRGTISGLDRSLHTERSPHTERSLHTLGSLDLARQVGWVPQTAEHGFLTSRVRDEIEFTSARLGRHVDTDQVLEVLRLSHLAEANPYRLSGGEQRRLALAAALAHRPGLIAADEPTVGQDRHTWAAVTGWLRGAADSGATVAIASHDPAVIDTADARVALTGRFG</sequence>
<dbReference type="PROSITE" id="PS00211">
    <property type="entry name" value="ABC_TRANSPORTER_1"/>
    <property type="match status" value="2"/>
</dbReference>
<comment type="similarity">
    <text evidence="1">Belongs to the ABC transporter superfamily.</text>
</comment>
<dbReference type="InterPro" id="IPR027417">
    <property type="entry name" value="P-loop_NTPase"/>
</dbReference>
<keyword evidence="3" id="KW-0547">Nucleotide-binding</keyword>
<dbReference type="InterPro" id="IPR003593">
    <property type="entry name" value="AAA+_ATPase"/>
</dbReference>
<evidence type="ECO:0000256" key="3">
    <source>
        <dbReference type="ARBA" id="ARBA00022741"/>
    </source>
</evidence>
<dbReference type="InterPro" id="IPR003439">
    <property type="entry name" value="ABC_transporter-like_ATP-bd"/>
</dbReference>
<comment type="caution">
    <text evidence="6">The sequence shown here is derived from an EMBL/GenBank/DDBJ whole genome shotgun (WGS) entry which is preliminary data.</text>
</comment>
<evidence type="ECO:0000256" key="1">
    <source>
        <dbReference type="ARBA" id="ARBA00005417"/>
    </source>
</evidence>
<dbReference type="CDD" id="cd03225">
    <property type="entry name" value="ABC_cobalt_CbiO_domain1"/>
    <property type="match status" value="1"/>
</dbReference>
<evidence type="ECO:0000313" key="6">
    <source>
        <dbReference type="EMBL" id="HIT74136.1"/>
    </source>
</evidence>
<dbReference type="Proteomes" id="UP000886842">
    <property type="component" value="Unassembled WGS sequence"/>
</dbReference>